<evidence type="ECO:0000313" key="12">
    <source>
        <dbReference type="Proteomes" id="UP000192783"/>
    </source>
</evidence>
<dbReference type="PANTHER" id="PTHR43406">
    <property type="entry name" value="TRYPTOPHAN SYNTHASE, ALPHA CHAIN"/>
    <property type="match status" value="1"/>
</dbReference>
<dbReference type="CDD" id="cd04724">
    <property type="entry name" value="Tryptophan_synthase_alpha"/>
    <property type="match status" value="1"/>
</dbReference>
<dbReference type="InterPro" id="IPR013785">
    <property type="entry name" value="Aldolase_TIM"/>
</dbReference>
<dbReference type="SUPFAM" id="SSF51366">
    <property type="entry name" value="Ribulose-phoshate binding barrel"/>
    <property type="match status" value="1"/>
</dbReference>
<dbReference type="Proteomes" id="UP000192783">
    <property type="component" value="Unassembled WGS sequence"/>
</dbReference>
<protein>
    <recommendedName>
        <fullName evidence="9">Tryptophan synthase alpha chain</fullName>
        <ecNumber evidence="9">4.2.1.20</ecNumber>
    </recommendedName>
</protein>
<dbReference type="InterPro" id="IPR011060">
    <property type="entry name" value="RibuloseP-bd_barrel"/>
</dbReference>
<keyword evidence="12" id="KW-1185">Reference proteome</keyword>
<evidence type="ECO:0000256" key="10">
    <source>
        <dbReference type="RuleBase" id="RU003662"/>
    </source>
</evidence>
<dbReference type="PANTHER" id="PTHR43406:SF1">
    <property type="entry name" value="TRYPTOPHAN SYNTHASE ALPHA CHAIN, CHLOROPLASTIC"/>
    <property type="match status" value="1"/>
</dbReference>
<dbReference type="EMBL" id="FWXF01000018">
    <property type="protein sequence ID" value="SMC26774.1"/>
    <property type="molecule type" value="Genomic_DNA"/>
</dbReference>
<dbReference type="NCBIfam" id="TIGR00262">
    <property type="entry name" value="trpA"/>
    <property type="match status" value="1"/>
</dbReference>
<evidence type="ECO:0000256" key="8">
    <source>
        <dbReference type="ARBA" id="ARBA00049047"/>
    </source>
</evidence>
<sequence length="284" mass="29987">MSRLGQVFKELRQRGEGALVGFVTAGDPNPETSLALIRSMCEAGLDVLELGVPFSDPTADGPVIQRSSARALGQGMTLEKVFGLCREIRRFSRVPVVIFSYYNPILAVGPDAFYEKAVDAGADGVLVVDLPPEESPEMLDAWKGRDLDLIRLVAPTTPTPRMEAITREASGFVYLVSMTGVTGSAGLDLSEVEATAVRLKQVTSLPVCVGFGISKPEHVEAVCGVADGAVVGSAFERLIEENLETKTLPDLIGSYTQQLKAATRKTLLGAQGNPAGHAAGVTSG</sequence>
<evidence type="ECO:0000256" key="2">
    <source>
        <dbReference type="ARBA" id="ARBA00004733"/>
    </source>
</evidence>
<evidence type="ECO:0000313" key="11">
    <source>
        <dbReference type="EMBL" id="SMC26774.1"/>
    </source>
</evidence>
<dbReference type="HAMAP" id="MF_00131">
    <property type="entry name" value="Trp_synth_alpha"/>
    <property type="match status" value="1"/>
</dbReference>
<gene>
    <name evidence="9" type="primary">trpA</name>
    <name evidence="11" type="ORF">SAMN02746041_02763</name>
</gene>
<reference evidence="11 12" key="1">
    <citation type="submission" date="2017-04" db="EMBL/GenBank/DDBJ databases">
        <authorList>
            <person name="Afonso C.L."/>
            <person name="Miller P.J."/>
            <person name="Scott M.A."/>
            <person name="Spackman E."/>
            <person name="Goraichik I."/>
            <person name="Dimitrov K.M."/>
            <person name="Suarez D.L."/>
            <person name="Swayne D.E."/>
        </authorList>
    </citation>
    <scope>NUCLEOTIDE SEQUENCE [LARGE SCALE GENOMIC DNA]</scope>
    <source>
        <strain evidence="11 12">DSM 13146</strain>
    </source>
</reference>
<dbReference type="AlphaFoldDB" id="A0A1W1XSD7"/>
<comment type="pathway">
    <text evidence="2 9">Amino-acid biosynthesis; L-tryptophan biosynthesis; L-tryptophan from chorismate: step 5/5.</text>
</comment>
<evidence type="ECO:0000256" key="4">
    <source>
        <dbReference type="ARBA" id="ARBA00022605"/>
    </source>
</evidence>
<dbReference type="Pfam" id="PF00290">
    <property type="entry name" value="Trp_syntA"/>
    <property type="match status" value="1"/>
</dbReference>
<organism evidence="11 12">
    <name type="scientific">Desulfacinum hydrothermale DSM 13146</name>
    <dbReference type="NCBI Taxonomy" id="1121390"/>
    <lineage>
        <taxon>Bacteria</taxon>
        <taxon>Pseudomonadati</taxon>
        <taxon>Thermodesulfobacteriota</taxon>
        <taxon>Syntrophobacteria</taxon>
        <taxon>Syntrophobacterales</taxon>
        <taxon>Syntrophobacteraceae</taxon>
        <taxon>Desulfacinum</taxon>
    </lineage>
</organism>
<dbReference type="RefSeq" id="WP_084058686.1">
    <property type="nucleotide sequence ID" value="NZ_FWXF01000018.1"/>
</dbReference>
<dbReference type="Gene3D" id="3.20.20.70">
    <property type="entry name" value="Aldolase class I"/>
    <property type="match status" value="1"/>
</dbReference>
<dbReference type="EC" id="4.2.1.20" evidence="9"/>
<feature type="active site" description="Proton acceptor" evidence="9">
    <location>
        <position position="49"/>
    </location>
</feature>
<evidence type="ECO:0000256" key="5">
    <source>
        <dbReference type="ARBA" id="ARBA00022822"/>
    </source>
</evidence>
<evidence type="ECO:0000256" key="6">
    <source>
        <dbReference type="ARBA" id="ARBA00023141"/>
    </source>
</evidence>
<dbReference type="UniPathway" id="UPA00035">
    <property type="reaction ID" value="UER00044"/>
</dbReference>
<dbReference type="GO" id="GO:0004834">
    <property type="term" value="F:tryptophan synthase activity"/>
    <property type="evidence" value="ECO:0007669"/>
    <property type="project" value="UniProtKB-UniRule"/>
</dbReference>
<dbReference type="OrthoDB" id="9804578at2"/>
<keyword evidence="5 9" id="KW-0822">Tryptophan biosynthesis</keyword>
<comment type="catalytic activity">
    <reaction evidence="8 9">
        <text>(1S,2R)-1-C-(indol-3-yl)glycerol 3-phosphate + L-serine = D-glyceraldehyde 3-phosphate + L-tryptophan + H2O</text>
        <dbReference type="Rhea" id="RHEA:10532"/>
        <dbReference type="ChEBI" id="CHEBI:15377"/>
        <dbReference type="ChEBI" id="CHEBI:33384"/>
        <dbReference type="ChEBI" id="CHEBI:57912"/>
        <dbReference type="ChEBI" id="CHEBI:58866"/>
        <dbReference type="ChEBI" id="CHEBI:59776"/>
        <dbReference type="EC" id="4.2.1.20"/>
    </reaction>
</comment>
<keyword evidence="4 9" id="KW-0028">Amino-acid biosynthesis</keyword>
<keyword evidence="6 9" id="KW-0057">Aromatic amino acid biosynthesis</keyword>
<evidence type="ECO:0000256" key="7">
    <source>
        <dbReference type="ARBA" id="ARBA00023239"/>
    </source>
</evidence>
<evidence type="ECO:0000256" key="9">
    <source>
        <dbReference type="HAMAP-Rule" id="MF_00131"/>
    </source>
</evidence>
<dbReference type="GO" id="GO:0005829">
    <property type="term" value="C:cytosol"/>
    <property type="evidence" value="ECO:0007669"/>
    <property type="project" value="TreeGrafter"/>
</dbReference>
<accession>A0A1W1XSD7</accession>
<dbReference type="STRING" id="1121390.SAMN02746041_02763"/>
<name>A0A1W1XSD7_9BACT</name>
<dbReference type="InterPro" id="IPR002028">
    <property type="entry name" value="Trp_synthase_suA"/>
</dbReference>
<comment type="function">
    <text evidence="1 9">The alpha subunit is responsible for the aldol cleavage of indoleglycerol phosphate to indole and glyceraldehyde 3-phosphate.</text>
</comment>
<evidence type="ECO:0000256" key="1">
    <source>
        <dbReference type="ARBA" id="ARBA00003365"/>
    </source>
</evidence>
<evidence type="ECO:0000256" key="3">
    <source>
        <dbReference type="ARBA" id="ARBA00011270"/>
    </source>
</evidence>
<keyword evidence="7 9" id="KW-0456">Lyase</keyword>
<feature type="active site" description="Proton acceptor" evidence="9">
    <location>
        <position position="60"/>
    </location>
</feature>
<dbReference type="FunFam" id="3.20.20.70:FF:000037">
    <property type="entry name" value="Tryptophan synthase alpha chain"/>
    <property type="match status" value="1"/>
</dbReference>
<comment type="subunit">
    <text evidence="3 9">Tetramer of two alpha and two beta chains.</text>
</comment>
<comment type="similarity">
    <text evidence="9 10">Belongs to the TrpA family.</text>
</comment>
<proteinExistence type="inferred from homology"/>